<dbReference type="InterPro" id="IPR001196">
    <property type="entry name" value="Ribosomal_uL15_CS"/>
</dbReference>
<name>A0A7C4NNP8_STAMA</name>
<dbReference type="Pfam" id="PF17135">
    <property type="entry name" value="Ribosomal_L18"/>
    <property type="match status" value="1"/>
</dbReference>
<evidence type="ECO:0000313" key="6">
    <source>
        <dbReference type="EMBL" id="HGQ59617.1"/>
    </source>
</evidence>
<comment type="similarity">
    <text evidence="1 4">Belongs to the eukaryotic ribosomal protein eL18 family.</text>
</comment>
<evidence type="ECO:0000256" key="3">
    <source>
        <dbReference type="ARBA" id="ARBA00023274"/>
    </source>
</evidence>
<dbReference type="GO" id="GO:0003723">
    <property type="term" value="F:RNA binding"/>
    <property type="evidence" value="ECO:0007669"/>
    <property type="project" value="TreeGrafter"/>
</dbReference>
<dbReference type="InterPro" id="IPR000039">
    <property type="entry name" value="Ribosomal_eL18"/>
</dbReference>
<keyword evidence="3 4" id="KW-0687">Ribonucleoprotein</keyword>
<evidence type="ECO:0000259" key="5">
    <source>
        <dbReference type="Pfam" id="PF17135"/>
    </source>
</evidence>
<dbReference type="PANTHER" id="PTHR10934:SF2">
    <property type="entry name" value="LARGE RIBOSOMAL SUBUNIT PROTEIN EL18"/>
    <property type="match status" value="1"/>
</dbReference>
<evidence type="ECO:0000256" key="1">
    <source>
        <dbReference type="ARBA" id="ARBA00006815"/>
    </source>
</evidence>
<dbReference type="GO" id="GO:0022625">
    <property type="term" value="C:cytosolic large ribosomal subunit"/>
    <property type="evidence" value="ECO:0007669"/>
    <property type="project" value="TreeGrafter"/>
</dbReference>
<dbReference type="PANTHER" id="PTHR10934">
    <property type="entry name" value="60S RIBOSOMAL PROTEIN L18"/>
    <property type="match status" value="1"/>
</dbReference>
<organism evidence="7">
    <name type="scientific">Staphylothermus marinus</name>
    <dbReference type="NCBI Taxonomy" id="2280"/>
    <lineage>
        <taxon>Archaea</taxon>
        <taxon>Thermoproteota</taxon>
        <taxon>Thermoprotei</taxon>
        <taxon>Desulfurococcales</taxon>
        <taxon>Desulfurococcaceae</taxon>
        <taxon>Staphylothermus</taxon>
    </lineage>
</organism>
<accession>A0A7C4NNP8</accession>
<dbReference type="EMBL" id="DTBE01000071">
    <property type="protein sequence ID" value="HGQ59617.1"/>
    <property type="molecule type" value="Genomic_DNA"/>
</dbReference>
<dbReference type="GO" id="GO:0006412">
    <property type="term" value="P:translation"/>
    <property type="evidence" value="ECO:0007669"/>
    <property type="project" value="UniProtKB-UniRule"/>
</dbReference>
<dbReference type="NCBIfam" id="NF003079">
    <property type="entry name" value="PRK04005.1"/>
    <property type="match status" value="1"/>
</dbReference>
<feature type="domain" description="Large ribosomal subunit protein uL15/eL18" evidence="5">
    <location>
        <begin position="9"/>
        <end position="117"/>
    </location>
</feature>
<evidence type="ECO:0000256" key="2">
    <source>
        <dbReference type="ARBA" id="ARBA00022980"/>
    </source>
</evidence>
<proteinExistence type="inferred from homology"/>
<dbReference type="SUPFAM" id="SSF52080">
    <property type="entry name" value="Ribosomal proteins L15p and L18e"/>
    <property type="match status" value="1"/>
</dbReference>
<dbReference type="Gene3D" id="3.100.10.10">
    <property type="match status" value="1"/>
</dbReference>
<evidence type="ECO:0000256" key="4">
    <source>
        <dbReference type="HAMAP-Rule" id="MF_00329"/>
    </source>
</evidence>
<evidence type="ECO:0000313" key="7">
    <source>
        <dbReference type="EMBL" id="HGQ73904.1"/>
    </source>
</evidence>
<dbReference type="InterPro" id="IPR021131">
    <property type="entry name" value="Ribosomal_uL15/eL18"/>
</dbReference>
<dbReference type="InterPro" id="IPR022947">
    <property type="entry name" value="Ribosomal_eL18_arc"/>
</dbReference>
<dbReference type="HAMAP" id="MF_00329">
    <property type="entry name" value="Ribosomal_eL18"/>
    <property type="match status" value="1"/>
</dbReference>
<dbReference type="InterPro" id="IPR036227">
    <property type="entry name" value="Ribosomal_uL15/eL18_sf"/>
</dbReference>
<dbReference type="EMBL" id="DTBP01000015">
    <property type="protein sequence ID" value="HGQ73904.1"/>
    <property type="molecule type" value="Genomic_DNA"/>
</dbReference>
<dbReference type="PROSITE" id="PS00475">
    <property type="entry name" value="RIBOSOMAL_L15"/>
    <property type="match status" value="1"/>
</dbReference>
<sequence>MRRTGPTNIVLRKIIRFLRKKARENNARIWRAIADELEKPRRRRRVVNISRINRYTKEGEVVVVPGKVLGCGNIDHRVIVAAPFFSKTAVEKIKKAGGEVMSIFELVESNPKGSGVKIIG</sequence>
<protein>
    <recommendedName>
        <fullName evidence="4">Large ribosomal subunit protein eL18</fullName>
    </recommendedName>
</protein>
<dbReference type="GO" id="GO:0003735">
    <property type="term" value="F:structural constituent of ribosome"/>
    <property type="evidence" value="ECO:0007669"/>
    <property type="project" value="InterPro"/>
</dbReference>
<gene>
    <name evidence="4" type="primary">rpl18e</name>
    <name evidence="6" type="ORF">ENU09_02755</name>
    <name evidence="7" type="ORF">ENU20_02360</name>
</gene>
<dbReference type="AlphaFoldDB" id="A0A7C4NNP8"/>
<keyword evidence="2 4" id="KW-0689">Ribosomal protein</keyword>
<comment type="caution">
    <text evidence="7">The sequence shown here is derived from an EMBL/GenBank/DDBJ whole genome shotgun (WGS) entry which is preliminary data.</text>
</comment>
<reference evidence="7" key="1">
    <citation type="journal article" date="2020" name="mSystems">
        <title>Genome- and Community-Level Interaction Insights into Carbon Utilization and Element Cycling Functions of Hydrothermarchaeota in Hydrothermal Sediment.</title>
        <authorList>
            <person name="Zhou Z."/>
            <person name="Liu Y."/>
            <person name="Xu W."/>
            <person name="Pan J."/>
            <person name="Luo Z.H."/>
            <person name="Li M."/>
        </authorList>
    </citation>
    <scope>NUCLEOTIDE SEQUENCE [LARGE SCALE GENOMIC DNA]</scope>
    <source>
        <strain evidence="6">SpSt-638</strain>
        <strain evidence="7">SpSt-648</strain>
    </source>
</reference>